<feature type="compositionally biased region" description="Low complexity" evidence="1">
    <location>
        <begin position="192"/>
        <end position="206"/>
    </location>
</feature>
<organism evidence="2">
    <name type="scientific">Timema douglasi</name>
    <name type="common">Walking stick</name>
    <dbReference type="NCBI Taxonomy" id="61478"/>
    <lineage>
        <taxon>Eukaryota</taxon>
        <taxon>Metazoa</taxon>
        <taxon>Ecdysozoa</taxon>
        <taxon>Arthropoda</taxon>
        <taxon>Hexapoda</taxon>
        <taxon>Insecta</taxon>
        <taxon>Pterygota</taxon>
        <taxon>Neoptera</taxon>
        <taxon>Polyneoptera</taxon>
        <taxon>Phasmatodea</taxon>
        <taxon>Timematodea</taxon>
        <taxon>Timematoidea</taxon>
        <taxon>Timematidae</taxon>
        <taxon>Timema</taxon>
    </lineage>
</organism>
<evidence type="ECO:0000313" key="2">
    <source>
        <dbReference type="EMBL" id="CAD7195936.1"/>
    </source>
</evidence>
<proteinExistence type="predicted"/>
<accession>A0A7R8VDT6</accession>
<dbReference type="EMBL" id="OA564949">
    <property type="protein sequence ID" value="CAD7195936.1"/>
    <property type="molecule type" value="Genomic_DNA"/>
</dbReference>
<name>A0A7R8VDT6_TIMDO</name>
<feature type="region of interest" description="Disordered" evidence="1">
    <location>
        <begin position="176"/>
        <end position="206"/>
    </location>
</feature>
<feature type="compositionally biased region" description="Polar residues" evidence="1">
    <location>
        <begin position="24"/>
        <end position="40"/>
    </location>
</feature>
<protein>
    <submittedName>
        <fullName evidence="2">Uncharacterized protein</fullName>
    </submittedName>
</protein>
<feature type="region of interest" description="Disordered" evidence="1">
    <location>
        <begin position="1"/>
        <end position="40"/>
    </location>
</feature>
<dbReference type="AlphaFoldDB" id="A0A7R8VDT6"/>
<evidence type="ECO:0000256" key="1">
    <source>
        <dbReference type="SAM" id="MobiDB-lite"/>
    </source>
</evidence>
<sequence>MGELEGLKVTQPSSPNNKPEDMIASTSQSPDSEMNTVPLGTSLPNIVTRLASAGLRHKGSFDLSEPYGHIFTNKYFFRSYDKPAGHCVRAVDDTTFQSMMERHYELLRKEHMKEIDDGKQRPAEETHSAPVEPVGNLAEKVNVQSHQEGMEILGSAYEQDFDQIAATKTAEQLTSTVSSQKMNTPAVLPRASTPQPQIPTQPISQTQQPLVSVSHHHNPYQQYSSANTQSSPHPQYSPYQQGFHQPYLQSAPQHSHFQPYPYHVQRHYHSPQHSTDNITAHQVIWMNDRFMTGSSWRDKLTD</sequence>
<gene>
    <name evidence="2" type="ORF">TDIB3V08_LOCUS2303</name>
</gene>
<reference evidence="2" key="1">
    <citation type="submission" date="2020-11" db="EMBL/GenBank/DDBJ databases">
        <authorList>
            <person name="Tran Van P."/>
        </authorList>
    </citation>
    <scope>NUCLEOTIDE SEQUENCE</scope>
</reference>